<keyword evidence="4" id="KW-0812">Transmembrane</keyword>
<dbReference type="NCBIfam" id="TIGR01076">
    <property type="entry name" value="sortase_fam"/>
    <property type="match status" value="1"/>
</dbReference>
<evidence type="ECO:0000256" key="2">
    <source>
        <dbReference type="PIRSR" id="PIRSR605754-1"/>
    </source>
</evidence>
<dbReference type="OrthoDB" id="5242879at2"/>
<feature type="region of interest" description="Disordered" evidence="3">
    <location>
        <begin position="1"/>
        <end position="29"/>
    </location>
</feature>
<keyword evidence="4" id="KW-0472">Membrane</keyword>
<comment type="caution">
    <text evidence="5">The sequence shown here is derived from an EMBL/GenBank/DDBJ whole genome shotgun (WGS) entry which is preliminary data.</text>
</comment>
<dbReference type="AlphaFoldDB" id="H0E9M7"/>
<dbReference type="CDD" id="cd05830">
    <property type="entry name" value="Sortase_E"/>
    <property type="match status" value="1"/>
</dbReference>
<feature type="compositionally biased region" description="Basic residues" evidence="3">
    <location>
        <begin position="1"/>
        <end position="23"/>
    </location>
</feature>
<dbReference type="Proteomes" id="UP000005143">
    <property type="component" value="Unassembled WGS sequence"/>
</dbReference>
<name>H0E9M7_9ACTN</name>
<accession>H0E9M7</accession>
<feature type="active site" description="Proton donor/acceptor" evidence="2">
    <location>
        <position position="174"/>
    </location>
</feature>
<evidence type="ECO:0000256" key="3">
    <source>
        <dbReference type="SAM" id="MobiDB-lite"/>
    </source>
</evidence>
<dbReference type="EMBL" id="AGUD01000264">
    <property type="protein sequence ID" value="EHN09614.1"/>
    <property type="molecule type" value="Genomic_DNA"/>
</dbReference>
<evidence type="ECO:0000256" key="1">
    <source>
        <dbReference type="ARBA" id="ARBA00022801"/>
    </source>
</evidence>
<feature type="transmembrane region" description="Helical" evidence="4">
    <location>
        <begin position="39"/>
        <end position="64"/>
    </location>
</feature>
<dbReference type="InterPro" id="IPR005754">
    <property type="entry name" value="Sortase"/>
</dbReference>
<evidence type="ECO:0000256" key="4">
    <source>
        <dbReference type="SAM" id="Phobius"/>
    </source>
</evidence>
<gene>
    <name evidence="5" type="ORF">PAI11_35470</name>
</gene>
<protein>
    <submittedName>
        <fullName evidence="5">Putative sortase</fullName>
    </submittedName>
</protein>
<keyword evidence="4" id="KW-1133">Transmembrane helix</keyword>
<evidence type="ECO:0000313" key="5">
    <source>
        <dbReference type="EMBL" id="EHN09614.1"/>
    </source>
</evidence>
<sequence>MSRRPSRGARRRLGLGGRGRYHHRGDGPPRHPISVVRELLRGLSAVLLVAGTIVLADVAATLLWQEPVTALIAKLRQDDLGNRLDRVPLPTASPVQRRALAEIEGDRAQLAFLARRFKRGLTHGDPAARIRIRKIHVNKVVVFGTDHDDLTKGPGFYPSQPLPGAPGTAAIAGHRTTYGAPFRHIDRLRRGDRIDVEMPYGTFSYRVLRLRSVTPDSVWVLRRRPYDQLILSACDPPFSAARRLIAFARLERATVRRARGAA</sequence>
<dbReference type="RefSeq" id="WP_007577715.1">
    <property type="nucleotide sequence ID" value="NZ_AGUD01000264.1"/>
</dbReference>
<organism evidence="5 6">
    <name type="scientific">Patulibacter medicamentivorans</name>
    <dbReference type="NCBI Taxonomy" id="1097667"/>
    <lineage>
        <taxon>Bacteria</taxon>
        <taxon>Bacillati</taxon>
        <taxon>Actinomycetota</taxon>
        <taxon>Thermoleophilia</taxon>
        <taxon>Solirubrobacterales</taxon>
        <taxon>Patulibacteraceae</taxon>
        <taxon>Patulibacter</taxon>
    </lineage>
</organism>
<dbReference type="Pfam" id="PF04203">
    <property type="entry name" value="Sortase"/>
    <property type="match status" value="1"/>
</dbReference>
<keyword evidence="1" id="KW-0378">Hydrolase</keyword>
<dbReference type="InterPro" id="IPR042003">
    <property type="entry name" value="Sortase_E"/>
</dbReference>
<proteinExistence type="predicted"/>
<feature type="active site" description="Acyl-thioester intermediate" evidence="2">
    <location>
        <position position="234"/>
    </location>
</feature>
<dbReference type="Gene3D" id="2.40.260.10">
    <property type="entry name" value="Sortase"/>
    <property type="match status" value="1"/>
</dbReference>
<dbReference type="SUPFAM" id="SSF63817">
    <property type="entry name" value="Sortase"/>
    <property type="match status" value="1"/>
</dbReference>
<dbReference type="GO" id="GO:0016787">
    <property type="term" value="F:hydrolase activity"/>
    <property type="evidence" value="ECO:0007669"/>
    <property type="project" value="UniProtKB-KW"/>
</dbReference>
<evidence type="ECO:0000313" key="6">
    <source>
        <dbReference type="Proteomes" id="UP000005143"/>
    </source>
</evidence>
<reference evidence="5 6" key="1">
    <citation type="journal article" date="2013" name="Biodegradation">
        <title>Quantitative proteomic analysis of ibuprofen-degrading Patulibacter sp. strain I11.</title>
        <authorList>
            <person name="Almeida B."/>
            <person name="Kjeldal H."/>
            <person name="Lolas I."/>
            <person name="Knudsen A.D."/>
            <person name="Carvalho G."/>
            <person name="Nielsen K.L."/>
            <person name="Barreto Crespo M.T."/>
            <person name="Stensballe A."/>
            <person name="Nielsen J.L."/>
        </authorList>
    </citation>
    <scope>NUCLEOTIDE SEQUENCE [LARGE SCALE GENOMIC DNA]</scope>
    <source>
        <strain evidence="5 6">I11</strain>
    </source>
</reference>
<keyword evidence="6" id="KW-1185">Reference proteome</keyword>
<dbReference type="InterPro" id="IPR023365">
    <property type="entry name" value="Sortase_dom-sf"/>
</dbReference>